<keyword evidence="2" id="KW-1185">Reference proteome</keyword>
<comment type="caution">
    <text evidence="1">The sequence shown here is derived from an EMBL/GenBank/DDBJ whole genome shotgun (WGS) entry which is preliminary data.</text>
</comment>
<dbReference type="EMBL" id="JAPFFL010000001">
    <property type="protein sequence ID" value="KAJ6751574.1"/>
    <property type="molecule type" value="Genomic_DNA"/>
</dbReference>
<accession>A0A9Q0ZYL6</accession>
<organism evidence="1 2">
    <name type="scientific">Salix viminalis</name>
    <name type="common">Common osier</name>
    <name type="synonym">Basket willow</name>
    <dbReference type="NCBI Taxonomy" id="40686"/>
    <lineage>
        <taxon>Eukaryota</taxon>
        <taxon>Viridiplantae</taxon>
        <taxon>Streptophyta</taxon>
        <taxon>Embryophyta</taxon>
        <taxon>Tracheophyta</taxon>
        <taxon>Spermatophyta</taxon>
        <taxon>Magnoliopsida</taxon>
        <taxon>eudicotyledons</taxon>
        <taxon>Gunneridae</taxon>
        <taxon>Pentapetalae</taxon>
        <taxon>rosids</taxon>
        <taxon>fabids</taxon>
        <taxon>Malpighiales</taxon>
        <taxon>Salicaceae</taxon>
        <taxon>Saliceae</taxon>
        <taxon>Salix</taxon>
    </lineage>
</organism>
<name>A0A9Q0ZYL6_SALVM</name>
<dbReference type="GO" id="GO:0006631">
    <property type="term" value="P:fatty acid metabolic process"/>
    <property type="evidence" value="ECO:0007669"/>
    <property type="project" value="TreeGrafter"/>
</dbReference>
<proteinExistence type="predicted"/>
<dbReference type="AlphaFoldDB" id="A0A9Q0ZYL6"/>
<dbReference type="GO" id="GO:0009570">
    <property type="term" value="C:chloroplast stroma"/>
    <property type="evidence" value="ECO:0007669"/>
    <property type="project" value="TreeGrafter"/>
</dbReference>
<dbReference type="PANTHER" id="PTHR47589">
    <property type="entry name" value="FATTY-ACID-BINDING PROTEIN 1"/>
    <property type="match status" value="1"/>
</dbReference>
<evidence type="ECO:0000313" key="2">
    <source>
        <dbReference type="Proteomes" id="UP001151529"/>
    </source>
</evidence>
<evidence type="ECO:0000313" key="1">
    <source>
        <dbReference type="EMBL" id="KAJ6751574.1"/>
    </source>
</evidence>
<dbReference type="InterPro" id="IPR044228">
    <property type="entry name" value="FAP1"/>
</dbReference>
<sequence>MATDTGNIAAKVQTPMEEKVNDIDEHHKAADGGEGMYADNEKLKDLIKSEKLQENRQRTGSFLGAASDDIKLTTGSVIEISRLMMDGVVSRVENELCRAFIQMYLGDDPFDMDAKEKFGISFLSLF</sequence>
<gene>
    <name evidence="1" type="ORF">OIU85_002046</name>
</gene>
<protein>
    <submittedName>
        <fullName evidence="1">Uncharacterized protein</fullName>
    </submittedName>
</protein>
<reference evidence="1" key="2">
    <citation type="journal article" date="2023" name="Int. J. Mol. Sci.">
        <title>De Novo Assembly and Annotation of 11 Diverse Shrub Willow (Salix) Genomes Reveals Novel Gene Organization in Sex-Linked Regions.</title>
        <authorList>
            <person name="Hyden B."/>
            <person name="Feng K."/>
            <person name="Yates T.B."/>
            <person name="Jawdy S."/>
            <person name="Cereghino C."/>
            <person name="Smart L.B."/>
            <person name="Muchero W."/>
        </authorList>
    </citation>
    <scope>NUCLEOTIDE SEQUENCE [LARGE SCALE GENOMIC DNA]</scope>
    <source>
        <tissue evidence="1">Shoot tip</tissue>
    </source>
</reference>
<dbReference type="GO" id="GO:0005504">
    <property type="term" value="F:fatty acid binding"/>
    <property type="evidence" value="ECO:0007669"/>
    <property type="project" value="TreeGrafter"/>
</dbReference>
<dbReference type="Proteomes" id="UP001151529">
    <property type="component" value="Chromosome 16"/>
</dbReference>
<reference evidence="1" key="1">
    <citation type="submission" date="2022-11" db="EMBL/GenBank/DDBJ databases">
        <authorList>
            <person name="Hyden B.L."/>
            <person name="Feng K."/>
            <person name="Yates T."/>
            <person name="Jawdy S."/>
            <person name="Smart L.B."/>
            <person name="Muchero W."/>
        </authorList>
    </citation>
    <scope>NUCLEOTIDE SEQUENCE</scope>
    <source>
        <tissue evidence="1">Shoot tip</tissue>
    </source>
</reference>
<dbReference type="PANTHER" id="PTHR47589:SF4">
    <property type="entry name" value="FATTY-ACID-BINDING PROTEIN 1-LIKE"/>
    <property type="match status" value="1"/>
</dbReference>
<dbReference type="OrthoDB" id="18193at2759"/>